<protein>
    <submittedName>
        <fullName evidence="9">Branched-chain amino acid transport permease domain-containing protein</fullName>
    </submittedName>
</protein>
<dbReference type="PANTHER" id="PTHR34979">
    <property type="entry name" value="INNER MEMBRANE PROTEIN YGAZ"/>
    <property type="match status" value="1"/>
</dbReference>
<accession>A0A975BCD0</accession>
<dbReference type="AlphaFoldDB" id="A0A975BCD0"/>
<keyword evidence="5 8" id="KW-0812">Transmembrane</keyword>
<evidence type="ECO:0000313" key="9">
    <source>
        <dbReference type="EMBL" id="QTA83044.1"/>
    </source>
</evidence>
<evidence type="ECO:0000256" key="5">
    <source>
        <dbReference type="ARBA" id="ARBA00022692"/>
    </source>
</evidence>
<evidence type="ECO:0000256" key="7">
    <source>
        <dbReference type="ARBA" id="ARBA00023136"/>
    </source>
</evidence>
<dbReference type="Pfam" id="PF03591">
    <property type="entry name" value="AzlC"/>
    <property type="match status" value="1"/>
</dbReference>
<evidence type="ECO:0000256" key="3">
    <source>
        <dbReference type="ARBA" id="ARBA00022448"/>
    </source>
</evidence>
<feature type="transmembrane region" description="Helical" evidence="8">
    <location>
        <begin position="69"/>
        <end position="91"/>
    </location>
</feature>
<evidence type="ECO:0000256" key="1">
    <source>
        <dbReference type="ARBA" id="ARBA00004651"/>
    </source>
</evidence>
<keyword evidence="7 8" id="KW-0472">Membrane</keyword>
<reference evidence="9" key="1">
    <citation type="journal article" date="2021" name="Microb. Physiol.">
        <title>Proteogenomic Insights into the Physiology of Marine, Sulfate-Reducing, Filamentous Desulfonema limicola and Desulfonema magnum.</title>
        <authorList>
            <person name="Schnaars V."/>
            <person name="Wohlbrand L."/>
            <person name="Scheve S."/>
            <person name="Hinrichs C."/>
            <person name="Reinhardt R."/>
            <person name="Rabus R."/>
        </authorList>
    </citation>
    <scope>NUCLEOTIDE SEQUENCE</scope>
    <source>
        <strain evidence="9">5ac10</strain>
    </source>
</reference>
<dbReference type="KEGG" id="dli:dnl_54370"/>
<organism evidence="9 10">
    <name type="scientific">Desulfonema limicola</name>
    <dbReference type="NCBI Taxonomy" id="45656"/>
    <lineage>
        <taxon>Bacteria</taxon>
        <taxon>Pseudomonadati</taxon>
        <taxon>Thermodesulfobacteriota</taxon>
        <taxon>Desulfobacteria</taxon>
        <taxon>Desulfobacterales</taxon>
        <taxon>Desulfococcaceae</taxon>
        <taxon>Desulfonema</taxon>
    </lineage>
</organism>
<evidence type="ECO:0000256" key="8">
    <source>
        <dbReference type="SAM" id="Phobius"/>
    </source>
</evidence>
<evidence type="ECO:0000256" key="4">
    <source>
        <dbReference type="ARBA" id="ARBA00022475"/>
    </source>
</evidence>
<keyword evidence="3" id="KW-0813">Transport</keyword>
<comment type="subcellular location">
    <subcellularLocation>
        <location evidence="1">Cell membrane</location>
        <topology evidence="1">Multi-pass membrane protein</topology>
    </subcellularLocation>
</comment>
<keyword evidence="6 8" id="KW-1133">Transmembrane helix</keyword>
<feature type="transmembrane region" description="Helical" evidence="8">
    <location>
        <begin position="126"/>
        <end position="146"/>
    </location>
</feature>
<dbReference type="GO" id="GO:0005886">
    <property type="term" value="C:plasma membrane"/>
    <property type="evidence" value="ECO:0007669"/>
    <property type="project" value="UniProtKB-SubCell"/>
</dbReference>
<dbReference type="Proteomes" id="UP000663720">
    <property type="component" value="Chromosome"/>
</dbReference>
<keyword evidence="4" id="KW-1003">Cell membrane</keyword>
<dbReference type="EMBL" id="CP061799">
    <property type="protein sequence ID" value="QTA83044.1"/>
    <property type="molecule type" value="Genomic_DNA"/>
</dbReference>
<dbReference type="InterPro" id="IPR011606">
    <property type="entry name" value="Brnchd-chn_aa_trnsp_permease"/>
</dbReference>
<keyword evidence="10" id="KW-1185">Reference proteome</keyword>
<dbReference type="PANTHER" id="PTHR34979:SF1">
    <property type="entry name" value="INNER MEMBRANE PROTEIN YGAZ"/>
    <property type="match status" value="1"/>
</dbReference>
<evidence type="ECO:0000256" key="2">
    <source>
        <dbReference type="ARBA" id="ARBA00010735"/>
    </source>
</evidence>
<feature type="transmembrane region" description="Helical" evidence="8">
    <location>
        <begin position="9"/>
        <end position="31"/>
    </location>
</feature>
<proteinExistence type="inferred from homology"/>
<sequence length="232" mass="25315">MYKQIRTGFIANLPVAASVGAYGSVLGVLAVQKHLTWLELMLMNLSVFAGSAQFVMVDMWFPPLPIIEITMAVLVINLRYLLIGASLSPVFKGKSLIHKFAVMHLVADENWAVTMAAYRQGKASTYFLFGGGLCVMSAWCFGTMLGHRLGAVIKNPEAYALDFAFIAVFTALAFSLWQGKKDILPWVTAALFAIIAEKLLPGKWYIIIGGVSGALVSAFQVKENNDDKLTDS</sequence>
<gene>
    <name evidence="9" type="ORF">dnl_54370</name>
</gene>
<dbReference type="RefSeq" id="WP_207688891.1">
    <property type="nucleotide sequence ID" value="NZ_CP061799.1"/>
</dbReference>
<dbReference type="GO" id="GO:1903785">
    <property type="term" value="P:L-valine transmembrane transport"/>
    <property type="evidence" value="ECO:0007669"/>
    <property type="project" value="TreeGrafter"/>
</dbReference>
<comment type="similarity">
    <text evidence="2">Belongs to the AzlC family.</text>
</comment>
<evidence type="ECO:0000313" key="10">
    <source>
        <dbReference type="Proteomes" id="UP000663720"/>
    </source>
</evidence>
<feature type="transmembrane region" description="Helical" evidence="8">
    <location>
        <begin position="158"/>
        <end position="177"/>
    </location>
</feature>
<name>A0A975BCD0_9BACT</name>
<evidence type="ECO:0000256" key="6">
    <source>
        <dbReference type="ARBA" id="ARBA00022989"/>
    </source>
</evidence>